<keyword evidence="1" id="KW-0812">Transmembrane</keyword>
<reference evidence="2 3" key="1">
    <citation type="submission" date="2016-06" db="EMBL/GenBank/DDBJ databases">
        <authorList>
            <consortium name="Pathogen Informatics"/>
        </authorList>
    </citation>
    <scope>NUCLEOTIDE SEQUENCE [LARGE SCALE GENOMIC DNA]</scope>
    <source>
        <strain evidence="2">PocGH01</strain>
    </source>
</reference>
<dbReference type="AlphaFoldDB" id="A0A1D3JDY7"/>
<dbReference type="OrthoDB" id="384156at2759"/>
<dbReference type="EMBL" id="FLRI01000293">
    <property type="protein sequence ID" value="SBT84028.1"/>
    <property type="molecule type" value="Genomic_DNA"/>
</dbReference>
<accession>A0A1D3JDY7</accession>
<dbReference type="VEuPathDB" id="PlasmoDB:POWCR01_130055000"/>
<sequence>MEYIDEEYERNLPATKYFNELNNESNLIDHTESHLFLDIMNSSTPETKTIGNILYNKFLILRFRENEWNKRCSDLNHWLNLKKVDHRTIYQEKHDALWAPIEKLWVQIDEDRFPYNKCDRIYTNKSINDIQKRYALSRFCEDRDYLKNKCQMIENVKRDMDNNCLNLTKYVNKYYDVFLAQESCLPNKNNDPDNPFFISEECSLYDMTKTFPVYNIQNNPISEKDTTRTSIKLCSELEKLSPRRGGEDELNSVTLTVAETPSQNSPRNNAPYGGLALIAFLPALFYVYKFTSFGSWIRSHILKRKTLLRDIHEEEPYILSDGSPDIISTNLENKEYYLGYESM</sequence>
<gene>
    <name evidence="2" type="primary">PocGH01_00166700</name>
    <name evidence="2" type="ORF">POCGH01_00166700</name>
</gene>
<keyword evidence="1" id="KW-0472">Membrane</keyword>
<proteinExistence type="predicted"/>
<dbReference type="VEuPathDB" id="PlasmoDB:PocGH01_00166700"/>
<keyword evidence="1" id="KW-1133">Transmembrane helix</keyword>
<protein>
    <submittedName>
        <fullName evidence="2">PIR protein</fullName>
    </submittedName>
</protein>
<organism evidence="2 3">
    <name type="scientific">Plasmodium ovale</name>
    <name type="common">malaria parasite P. ovale</name>
    <dbReference type="NCBI Taxonomy" id="36330"/>
    <lineage>
        <taxon>Eukaryota</taxon>
        <taxon>Sar</taxon>
        <taxon>Alveolata</taxon>
        <taxon>Apicomplexa</taxon>
        <taxon>Aconoidasida</taxon>
        <taxon>Haemosporida</taxon>
        <taxon>Plasmodiidae</taxon>
        <taxon>Plasmodium</taxon>
        <taxon>Plasmodium (Plasmodium)</taxon>
    </lineage>
</organism>
<name>A0A1D3JDY7_PLAOA</name>
<feature type="transmembrane region" description="Helical" evidence="1">
    <location>
        <begin position="270"/>
        <end position="288"/>
    </location>
</feature>
<evidence type="ECO:0000313" key="2">
    <source>
        <dbReference type="EMBL" id="SBT84028.1"/>
    </source>
</evidence>
<evidence type="ECO:0000313" key="3">
    <source>
        <dbReference type="Proteomes" id="UP000242942"/>
    </source>
</evidence>
<evidence type="ECO:0000256" key="1">
    <source>
        <dbReference type="SAM" id="Phobius"/>
    </source>
</evidence>
<keyword evidence="3" id="KW-1185">Reference proteome</keyword>
<dbReference type="Proteomes" id="UP000242942">
    <property type="component" value="Unassembled WGS sequence"/>
</dbReference>